<feature type="transmembrane region" description="Helical" evidence="9">
    <location>
        <begin position="6"/>
        <end position="24"/>
    </location>
</feature>
<dbReference type="GO" id="GO:0009245">
    <property type="term" value="P:lipid A biosynthetic process"/>
    <property type="evidence" value="ECO:0007669"/>
    <property type="project" value="TreeGrafter"/>
</dbReference>
<gene>
    <name evidence="11" type="ORF">M9B40_04620</name>
</gene>
<evidence type="ECO:0000256" key="6">
    <source>
        <dbReference type="ARBA" id="ARBA00049183"/>
    </source>
</evidence>
<protein>
    <recommendedName>
        <fullName evidence="3 9">3-deoxy-D-manno-octulosonic acid transferase</fullName>
        <shortName evidence="9">Kdo transferase</shortName>
        <ecNumber evidence="2 9">2.4.99.12</ecNumber>
    </recommendedName>
    <alternativeName>
        <fullName evidence="5 9">Lipid IV(A) 3-deoxy-D-manno-octulosonic acid transferase</fullName>
    </alternativeName>
</protein>
<evidence type="ECO:0000259" key="10">
    <source>
        <dbReference type="Pfam" id="PF04413"/>
    </source>
</evidence>
<comment type="similarity">
    <text evidence="9">Belongs to the glycosyltransferase group 1 family.</text>
</comment>
<dbReference type="GO" id="GO:0005886">
    <property type="term" value="C:plasma membrane"/>
    <property type="evidence" value="ECO:0007669"/>
    <property type="project" value="UniProtKB-SubCell"/>
</dbReference>
<keyword evidence="9" id="KW-1133">Transmembrane helix</keyword>
<dbReference type="AlphaFoldDB" id="A0A9Q8TY23"/>
<dbReference type="Gene3D" id="3.40.50.11720">
    <property type="entry name" value="3-Deoxy-D-manno-octulosonic-acid transferase, N-terminal domain"/>
    <property type="match status" value="1"/>
</dbReference>
<evidence type="ECO:0000256" key="9">
    <source>
        <dbReference type="RuleBase" id="RU365103"/>
    </source>
</evidence>
<feature type="domain" description="3-deoxy-D-manno-octulosonic-acid transferase N-terminal" evidence="10">
    <location>
        <begin position="32"/>
        <end position="202"/>
    </location>
</feature>
<keyword evidence="9" id="KW-0812">Transmembrane</keyword>
<keyword evidence="9" id="KW-0448">Lipopolysaccharide biosynthesis</keyword>
<evidence type="ECO:0000256" key="4">
    <source>
        <dbReference type="ARBA" id="ARBA00022679"/>
    </source>
</evidence>
<dbReference type="GO" id="GO:0009244">
    <property type="term" value="P:lipopolysaccharide core region biosynthetic process"/>
    <property type="evidence" value="ECO:0007669"/>
    <property type="project" value="UniProtKB-UniRule"/>
</dbReference>
<keyword evidence="9" id="KW-1003">Cell membrane</keyword>
<dbReference type="InterPro" id="IPR038107">
    <property type="entry name" value="Glycos_transf_N_sf"/>
</dbReference>
<dbReference type="Pfam" id="PF04413">
    <property type="entry name" value="Glycos_transf_N"/>
    <property type="match status" value="1"/>
</dbReference>
<reference evidence="11" key="1">
    <citation type="submission" date="2022-05" db="EMBL/GenBank/DDBJ databases">
        <title>Single-amplified genomics reveal most streamlined microbe among free-living bacteria.</title>
        <authorList>
            <person name="Roda-Garcia J."/>
            <person name="Haro-Moreno J.M."/>
            <person name="Rodriguez-Valera F."/>
            <person name="Almagro-Moreno S."/>
            <person name="Lopez-Perez M."/>
        </authorList>
    </citation>
    <scope>NUCLEOTIDE SEQUENCE</scope>
    <source>
        <strain evidence="11">TMED112-D2-2</strain>
    </source>
</reference>
<evidence type="ECO:0000256" key="5">
    <source>
        <dbReference type="ARBA" id="ARBA00031445"/>
    </source>
</evidence>
<dbReference type="InterPro" id="IPR007507">
    <property type="entry name" value="Glycos_transf_N"/>
</dbReference>
<comment type="catalytic activity">
    <reaction evidence="6 9">
        <text>lipid IVA (E. coli) + CMP-3-deoxy-beta-D-manno-octulosonate = alpha-Kdo-(2-&gt;6)-lipid IVA (E. coli) + CMP + H(+)</text>
        <dbReference type="Rhea" id="RHEA:28066"/>
        <dbReference type="ChEBI" id="CHEBI:15378"/>
        <dbReference type="ChEBI" id="CHEBI:58603"/>
        <dbReference type="ChEBI" id="CHEBI:60364"/>
        <dbReference type="ChEBI" id="CHEBI:60377"/>
        <dbReference type="ChEBI" id="CHEBI:85987"/>
        <dbReference type="EC" id="2.4.99.12"/>
    </reaction>
</comment>
<keyword evidence="4 9" id="KW-0808">Transferase</keyword>
<feature type="active site" description="Proton acceptor" evidence="7">
    <location>
        <position position="57"/>
    </location>
</feature>
<dbReference type="InterPro" id="IPR039901">
    <property type="entry name" value="Kdotransferase"/>
</dbReference>
<name>A0A9Q8TY23_9GAMM</name>
<accession>A0A9Q8TY23</accession>
<comment type="function">
    <text evidence="9">Involved in lipopolysaccharide (LPS) biosynthesis. Catalyzes the transfer of 3-deoxy-D-manno-octulosonate (Kdo) residue(s) from CMP-Kdo to lipid IV(A), the tetraacyldisaccharide-1,4'-bisphosphate precursor of lipid A.</text>
</comment>
<feature type="site" description="Transition state stabilizer" evidence="8">
    <location>
        <position position="126"/>
    </location>
</feature>
<dbReference type="EMBL" id="CP097966">
    <property type="protein sequence ID" value="URQ63009.1"/>
    <property type="molecule type" value="Genomic_DNA"/>
</dbReference>
<organism evidence="11 12">
    <name type="scientific">SAR86 cluster bacterium</name>
    <dbReference type="NCBI Taxonomy" id="2030880"/>
    <lineage>
        <taxon>Bacteria</taxon>
        <taxon>Pseudomonadati</taxon>
        <taxon>Pseudomonadota</taxon>
        <taxon>Gammaproteobacteria</taxon>
        <taxon>SAR86 cluster</taxon>
    </lineage>
</organism>
<comment type="pathway">
    <text evidence="1 9">Bacterial outer membrane biogenesis; LPS core biosynthesis.</text>
</comment>
<evidence type="ECO:0000256" key="2">
    <source>
        <dbReference type="ARBA" id="ARBA00012621"/>
    </source>
</evidence>
<evidence type="ECO:0000313" key="11">
    <source>
        <dbReference type="EMBL" id="URQ63009.1"/>
    </source>
</evidence>
<feature type="site" description="Transition state stabilizer" evidence="8">
    <location>
        <position position="201"/>
    </location>
</feature>
<evidence type="ECO:0000256" key="7">
    <source>
        <dbReference type="PIRSR" id="PIRSR639901-1"/>
    </source>
</evidence>
<keyword evidence="12" id="KW-1185">Reference proteome</keyword>
<evidence type="ECO:0000256" key="8">
    <source>
        <dbReference type="PIRSR" id="PIRSR639901-2"/>
    </source>
</evidence>
<proteinExistence type="inferred from homology"/>
<keyword evidence="9" id="KW-0472">Membrane</keyword>
<dbReference type="PANTHER" id="PTHR42755">
    <property type="entry name" value="3-DEOXY-MANNO-OCTULOSONATE CYTIDYLYLTRANSFERASE"/>
    <property type="match status" value="1"/>
</dbReference>
<dbReference type="GO" id="GO:0043842">
    <property type="term" value="F:Kdo transferase activity"/>
    <property type="evidence" value="ECO:0007669"/>
    <property type="project" value="UniProtKB-EC"/>
</dbReference>
<evidence type="ECO:0000256" key="3">
    <source>
        <dbReference type="ARBA" id="ARBA00019077"/>
    </source>
</evidence>
<evidence type="ECO:0000256" key="1">
    <source>
        <dbReference type="ARBA" id="ARBA00004713"/>
    </source>
</evidence>
<dbReference type="EC" id="2.4.99.12" evidence="2 9"/>
<dbReference type="PANTHER" id="PTHR42755:SF1">
    <property type="entry name" value="3-DEOXY-D-MANNO-OCTULOSONIC ACID TRANSFERASE, MITOCHONDRIAL-RELATED"/>
    <property type="match status" value="1"/>
</dbReference>
<sequence>MLIVYNFFYILLLPVLILRDLIVIKKNKLTTISKKLGFNISGSKSPTIWLHGVSLGEIKILSPLAKKLINQGESVLISTTTNTGREEVNKVFRGKEVSILTFPYDIGFIYKKIIKKFNVKKLVLFESEFWPNLLNSSPKKLKIMSLNTSISDSTFSRLNLIKGLAKKMIRRVDLYLAQSQLTVDRLKLLDAKKIKLLGNIKINPENYEINKNLDFKFNEIFDDKNLFKVVLGSSHEGEEEFVFNAWKNLKNSALILAPRHPERISLVKQVFKNQKNVYIFEKVGSLFDLYSQADIAIVGGSIIFKKGHNFMEPVYANIPSITGENLENYKDLKVKLCDTGIFETFKTENELSVLLKKYTNSELRQKKLNEQKIALEKISGSYESVLVALDEL</sequence>
<comment type="subcellular location">
    <subcellularLocation>
        <location evidence="9">Cell membrane</location>
    </subcellularLocation>
</comment>
<dbReference type="Gene3D" id="3.40.50.2000">
    <property type="entry name" value="Glycogen Phosphorylase B"/>
    <property type="match status" value="1"/>
</dbReference>
<evidence type="ECO:0000313" key="12">
    <source>
        <dbReference type="Proteomes" id="UP001056381"/>
    </source>
</evidence>
<dbReference type="Proteomes" id="UP001056381">
    <property type="component" value="Chromosome"/>
</dbReference>